<comment type="similarity">
    <text evidence="1">Belongs to the 'GDXG' lipolytic enzyme family.</text>
</comment>
<dbReference type="SUPFAM" id="SSF53474">
    <property type="entry name" value="alpha/beta-Hydrolases"/>
    <property type="match status" value="1"/>
</dbReference>
<dbReference type="GO" id="GO:0004806">
    <property type="term" value="F:triacylglycerol lipase activity"/>
    <property type="evidence" value="ECO:0007669"/>
    <property type="project" value="TreeGrafter"/>
</dbReference>
<gene>
    <name evidence="4" type="ORF">BSL82_10475</name>
</gene>
<evidence type="ECO:0000256" key="1">
    <source>
        <dbReference type="ARBA" id="ARBA00010515"/>
    </source>
</evidence>
<evidence type="ECO:0000259" key="3">
    <source>
        <dbReference type="Pfam" id="PF07859"/>
    </source>
</evidence>
<organism evidence="4 5">
    <name type="scientific">Tardibacter chloracetimidivorans</name>
    <dbReference type="NCBI Taxonomy" id="1921510"/>
    <lineage>
        <taxon>Bacteria</taxon>
        <taxon>Pseudomonadati</taxon>
        <taxon>Pseudomonadota</taxon>
        <taxon>Alphaproteobacteria</taxon>
        <taxon>Sphingomonadales</taxon>
        <taxon>Sphingomonadaceae</taxon>
        <taxon>Tardibacter</taxon>
    </lineage>
</organism>
<dbReference type="KEGG" id="sphj:BSL82_10475"/>
<dbReference type="InterPro" id="IPR050300">
    <property type="entry name" value="GDXG_lipolytic_enzyme"/>
</dbReference>
<accession>A0A1L3ZVN0</accession>
<dbReference type="PANTHER" id="PTHR48081">
    <property type="entry name" value="AB HYDROLASE SUPERFAMILY PROTEIN C4A8.06C"/>
    <property type="match status" value="1"/>
</dbReference>
<dbReference type="RefSeq" id="WP_072597456.1">
    <property type="nucleotide sequence ID" value="NZ_CP018221.1"/>
</dbReference>
<feature type="domain" description="Alpha/beta hydrolase fold-3" evidence="3">
    <location>
        <begin position="105"/>
        <end position="302"/>
    </location>
</feature>
<dbReference type="InterPro" id="IPR029058">
    <property type="entry name" value="AB_hydrolase_fold"/>
</dbReference>
<protein>
    <recommendedName>
        <fullName evidence="3">Alpha/beta hydrolase fold-3 domain-containing protein</fullName>
    </recommendedName>
</protein>
<dbReference type="STRING" id="1921510.BSL82_10475"/>
<evidence type="ECO:0000313" key="5">
    <source>
        <dbReference type="Proteomes" id="UP000182063"/>
    </source>
</evidence>
<dbReference type="Gene3D" id="3.40.50.1820">
    <property type="entry name" value="alpha/beta hydrolase"/>
    <property type="match status" value="1"/>
</dbReference>
<reference evidence="5" key="1">
    <citation type="submission" date="2016-11" db="EMBL/GenBank/DDBJ databases">
        <title>Complete Genome Sequence of alachlor-degrading Sphingomonas sp. strain JJ-A5.</title>
        <authorList>
            <person name="Lee H."/>
            <person name="Ka J.-O."/>
        </authorList>
    </citation>
    <scope>NUCLEOTIDE SEQUENCE [LARGE SCALE GENOMIC DNA]</scope>
    <source>
        <strain evidence="5">JJ-A5</strain>
    </source>
</reference>
<sequence length="328" mass="35381">MTDADVPGRDGITALPARNIPAPEALSAEARHILAMARPAAPARPLLDDADGWRRYIAARNAELGSFLAPLIPTLAADVTVLRLGEATVYQAIPHEMAGPPGQTLLHMRGGGLLLGGGEENMRFEAAAMAHRTGRTIFAIDYPVPPDHPFPAALDQCLSAYRALLEEREPASLVISGASAGGNLACALLLRAKIADHPLPSGLILMSPEVDLTESGDSFHTLMGLDTRLTFRLTDFNRLYAGDADLFDPFVSPLFGDVSAFPTTFLQSGTRDLFLSNTVRMHRKLRAAGVRAELHIWDGMPHIGFGGMTMEDQEIYVEMKKFLSRCAA</sequence>
<name>A0A1L3ZVN0_9SPHN</name>
<dbReference type="Pfam" id="PF07859">
    <property type="entry name" value="Abhydrolase_3"/>
    <property type="match status" value="1"/>
</dbReference>
<dbReference type="OrthoDB" id="9806180at2"/>
<dbReference type="Proteomes" id="UP000182063">
    <property type="component" value="Chromosome"/>
</dbReference>
<evidence type="ECO:0000256" key="2">
    <source>
        <dbReference type="ARBA" id="ARBA00022801"/>
    </source>
</evidence>
<proteinExistence type="inferred from homology"/>
<dbReference type="EMBL" id="CP018221">
    <property type="protein sequence ID" value="API59691.1"/>
    <property type="molecule type" value="Genomic_DNA"/>
</dbReference>
<dbReference type="InterPro" id="IPR013094">
    <property type="entry name" value="AB_hydrolase_3"/>
</dbReference>
<dbReference type="AlphaFoldDB" id="A0A1L3ZVN0"/>
<dbReference type="PANTHER" id="PTHR48081:SF30">
    <property type="entry name" value="ACETYL-HYDROLASE LIPR-RELATED"/>
    <property type="match status" value="1"/>
</dbReference>
<keyword evidence="5" id="KW-1185">Reference proteome</keyword>
<evidence type="ECO:0000313" key="4">
    <source>
        <dbReference type="EMBL" id="API59691.1"/>
    </source>
</evidence>
<keyword evidence="2" id="KW-0378">Hydrolase</keyword>